<reference evidence="2" key="1">
    <citation type="journal article" date="2019" name="Int. J. Syst. Evol. Microbiol.">
        <title>The Global Catalogue of Microorganisms (GCM) 10K type strain sequencing project: providing services to taxonomists for standard genome sequencing and annotation.</title>
        <authorList>
            <consortium name="The Broad Institute Genomics Platform"/>
            <consortium name="The Broad Institute Genome Sequencing Center for Infectious Disease"/>
            <person name="Wu L."/>
            <person name="Ma J."/>
        </authorList>
    </citation>
    <scope>NUCLEOTIDE SEQUENCE [LARGE SCALE GENOMIC DNA]</scope>
    <source>
        <strain evidence="2">CGMCC 1.15772</strain>
    </source>
</reference>
<comment type="caution">
    <text evidence="1">The sequence shown here is derived from an EMBL/GenBank/DDBJ whole genome shotgun (WGS) entry which is preliminary data.</text>
</comment>
<organism evidence="1 2">
    <name type="scientific">Deinococcus lacus</name>
    <dbReference type="NCBI Taxonomy" id="392561"/>
    <lineage>
        <taxon>Bacteria</taxon>
        <taxon>Thermotogati</taxon>
        <taxon>Deinococcota</taxon>
        <taxon>Deinococci</taxon>
        <taxon>Deinococcales</taxon>
        <taxon>Deinococcaceae</taxon>
        <taxon>Deinococcus</taxon>
    </lineage>
</organism>
<evidence type="ECO:0000313" key="1">
    <source>
        <dbReference type="EMBL" id="MFC6592765.1"/>
    </source>
</evidence>
<evidence type="ECO:0000313" key="2">
    <source>
        <dbReference type="Proteomes" id="UP001596297"/>
    </source>
</evidence>
<gene>
    <name evidence="1" type="ORF">ACFP81_12675</name>
</gene>
<protein>
    <submittedName>
        <fullName evidence="1">Uncharacterized protein</fullName>
    </submittedName>
</protein>
<dbReference type="EMBL" id="JBHSWD010000002">
    <property type="protein sequence ID" value="MFC6592765.1"/>
    <property type="molecule type" value="Genomic_DNA"/>
</dbReference>
<name>A0ABW1YGT8_9DEIO</name>
<accession>A0ABW1YGT8</accession>
<dbReference type="RefSeq" id="WP_380083888.1">
    <property type="nucleotide sequence ID" value="NZ_JBHSWD010000002.1"/>
</dbReference>
<proteinExistence type="predicted"/>
<keyword evidence="2" id="KW-1185">Reference proteome</keyword>
<sequence>MSYFISVYGQYRIDYDVLQAHEEAAAVREAAGVAGWTKDVSGNLLSPRLGWNCPRPANASARWSCPGQTA</sequence>
<dbReference type="Proteomes" id="UP001596297">
    <property type="component" value="Unassembled WGS sequence"/>
</dbReference>